<name>A0A7S4MV41_9STRA</name>
<dbReference type="PANTHER" id="PTHR13381:SF0">
    <property type="entry name" value="MEDIATOR OF RNA POLYMERASE II TRANSCRIPTION SUBUNIT 21"/>
    <property type="match status" value="1"/>
</dbReference>
<protein>
    <recommendedName>
        <fullName evidence="6">Mediator of RNA polymerase II transcription subunit 21</fullName>
    </recommendedName>
</protein>
<proteinExistence type="inferred from homology"/>
<accession>A0A7S4MV41</accession>
<keyword evidence="2 6" id="KW-0805">Transcription regulation</keyword>
<keyword evidence="3 6" id="KW-0010">Activator</keyword>
<feature type="compositionally biased region" description="Low complexity" evidence="8">
    <location>
        <begin position="22"/>
        <end position="71"/>
    </location>
</feature>
<dbReference type="InterPro" id="IPR037212">
    <property type="entry name" value="Med7/Med21-like"/>
</dbReference>
<keyword evidence="4 6" id="KW-0804">Transcription</keyword>
<evidence type="ECO:0000256" key="4">
    <source>
        <dbReference type="ARBA" id="ARBA00023163"/>
    </source>
</evidence>
<sequence>MTTELGGAPSSSLPGEAPPTPGAAAAGSGGEAAASATGGPGPTATAGGSSAGPSTPVPPGEGAAAAGGAAEFQPEWKTDKITEVQDTIDSLSLSLFEALRGLRDAVAPEEAAAQQQLAGGPAAAAAPDGGASKGGTAPVDDDPDYDDFLVSYHNKDPAAIALVANSPEGKVPRSREEYVKLLARAEMEKDAELVSRLAEEVLSKSEMVEELVGKLPGMGRTREQQMKRIEELLEKNKEVAQELEGACEEAERRREEVREVLGGVTCEALGIEEEGR</sequence>
<keyword evidence="5 6" id="KW-0539">Nucleus</keyword>
<comment type="subunit">
    <text evidence="6">Component of the Mediator complex.</text>
</comment>
<feature type="region of interest" description="Disordered" evidence="8">
    <location>
        <begin position="1"/>
        <end position="81"/>
    </location>
</feature>
<dbReference type="GO" id="GO:0006357">
    <property type="term" value="P:regulation of transcription by RNA polymerase II"/>
    <property type="evidence" value="ECO:0007669"/>
    <property type="project" value="TreeGrafter"/>
</dbReference>
<comment type="subcellular location">
    <subcellularLocation>
        <location evidence="1 6">Nucleus</location>
    </subcellularLocation>
</comment>
<gene>
    <name evidence="9" type="ORF">OAUR00152_LOCUS18301</name>
</gene>
<dbReference type="SUPFAM" id="SSF140718">
    <property type="entry name" value="Mediator hinge subcomplex-like"/>
    <property type="match status" value="1"/>
</dbReference>
<evidence type="ECO:0000256" key="8">
    <source>
        <dbReference type="SAM" id="MobiDB-lite"/>
    </source>
</evidence>
<reference evidence="9" key="1">
    <citation type="submission" date="2021-01" db="EMBL/GenBank/DDBJ databases">
        <authorList>
            <person name="Corre E."/>
            <person name="Pelletier E."/>
            <person name="Niang G."/>
            <person name="Scheremetjew M."/>
            <person name="Finn R."/>
            <person name="Kale V."/>
            <person name="Holt S."/>
            <person name="Cochrane G."/>
            <person name="Meng A."/>
            <person name="Brown T."/>
            <person name="Cohen L."/>
        </authorList>
    </citation>
    <scope>NUCLEOTIDE SEQUENCE</scope>
    <source>
        <strain evidence="9">Isolate 1302-5</strain>
    </source>
</reference>
<dbReference type="AlphaFoldDB" id="A0A7S4MV41"/>
<dbReference type="EMBL" id="HBKQ01026980">
    <property type="protein sequence ID" value="CAE2245056.1"/>
    <property type="molecule type" value="Transcribed_RNA"/>
</dbReference>
<evidence type="ECO:0000256" key="3">
    <source>
        <dbReference type="ARBA" id="ARBA00023159"/>
    </source>
</evidence>
<feature type="compositionally biased region" description="Low complexity" evidence="8">
    <location>
        <begin position="108"/>
        <end position="130"/>
    </location>
</feature>
<evidence type="ECO:0000256" key="6">
    <source>
        <dbReference type="RuleBase" id="RU366036"/>
    </source>
</evidence>
<dbReference type="InterPro" id="IPR021384">
    <property type="entry name" value="Mediator_Med21"/>
</dbReference>
<feature type="compositionally biased region" description="Polar residues" evidence="8">
    <location>
        <begin position="1"/>
        <end position="13"/>
    </location>
</feature>
<evidence type="ECO:0000256" key="2">
    <source>
        <dbReference type="ARBA" id="ARBA00023015"/>
    </source>
</evidence>
<evidence type="ECO:0000256" key="5">
    <source>
        <dbReference type="ARBA" id="ARBA00023242"/>
    </source>
</evidence>
<evidence type="ECO:0000256" key="7">
    <source>
        <dbReference type="SAM" id="Coils"/>
    </source>
</evidence>
<dbReference type="Gene3D" id="6.10.280.10">
    <property type="entry name" value="Mediator complex, subunit Med21"/>
    <property type="match status" value="1"/>
</dbReference>
<comment type="function">
    <text evidence="6">Component of the Mediator complex, a coactivator involved in the regulated transcription of nearly all RNA polymerase II-dependent genes. Mediator functions as a bridge to convey information from gene-specific regulatory proteins to the basal RNA polymerase II transcription machinery. Mediator is recruited to promoters by direct interactions with regulatory proteins and serves as a scaffold for the assembly of a functional preinitiation complex with RNA polymerase II and the general transcription factors.</text>
</comment>
<feature type="coiled-coil region" evidence="7">
    <location>
        <begin position="222"/>
        <end position="260"/>
    </location>
</feature>
<evidence type="ECO:0000313" key="9">
    <source>
        <dbReference type="EMBL" id="CAE2245056.1"/>
    </source>
</evidence>
<comment type="similarity">
    <text evidence="6">Belongs to the Mediator complex subunit 21 family.</text>
</comment>
<feature type="region of interest" description="Disordered" evidence="8">
    <location>
        <begin position="108"/>
        <end position="150"/>
    </location>
</feature>
<keyword evidence="7" id="KW-0175">Coiled coil</keyword>
<organism evidence="9">
    <name type="scientific">Odontella aurita</name>
    <dbReference type="NCBI Taxonomy" id="265563"/>
    <lineage>
        <taxon>Eukaryota</taxon>
        <taxon>Sar</taxon>
        <taxon>Stramenopiles</taxon>
        <taxon>Ochrophyta</taxon>
        <taxon>Bacillariophyta</taxon>
        <taxon>Mediophyceae</taxon>
        <taxon>Biddulphiophycidae</taxon>
        <taxon>Eupodiscales</taxon>
        <taxon>Odontellaceae</taxon>
        <taxon>Odontella</taxon>
    </lineage>
</organism>
<dbReference type="GO" id="GO:0003712">
    <property type="term" value="F:transcription coregulator activity"/>
    <property type="evidence" value="ECO:0007669"/>
    <property type="project" value="TreeGrafter"/>
</dbReference>
<dbReference type="PANTHER" id="PTHR13381">
    <property type="entry name" value="RNA POLYMERASE II HOLOENZYME COMPONENT SRB7"/>
    <property type="match status" value="1"/>
</dbReference>
<dbReference type="Pfam" id="PF11221">
    <property type="entry name" value="Med21"/>
    <property type="match status" value="1"/>
</dbReference>
<dbReference type="GO" id="GO:0016592">
    <property type="term" value="C:mediator complex"/>
    <property type="evidence" value="ECO:0007669"/>
    <property type="project" value="UniProtKB-UniRule"/>
</dbReference>
<evidence type="ECO:0000256" key="1">
    <source>
        <dbReference type="ARBA" id="ARBA00004123"/>
    </source>
</evidence>